<keyword evidence="8 14" id="KW-1133">Transmembrane helix</keyword>
<feature type="transmembrane region" description="Helical" evidence="14">
    <location>
        <begin position="256"/>
        <end position="283"/>
    </location>
</feature>
<proteinExistence type="inferred from homology"/>
<dbReference type="GO" id="GO:0005743">
    <property type="term" value="C:mitochondrial inner membrane"/>
    <property type="evidence" value="ECO:0007669"/>
    <property type="project" value="UniProtKB-SubCell"/>
</dbReference>
<evidence type="ECO:0000256" key="9">
    <source>
        <dbReference type="ARBA" id="ARBA00023136"/>
    </source>
</evidence>
<dbReference type="PANTHER" id="PTHR24221">
    <property type="entry name" value="ATP-BINDING CASSETTE SUB-FAMILY B"/>
    <property type="match status" value="1"/>
</dbReference>
<keyword evidence="4 14" id="KW-0812">Transmembrane</keyword>
<reference evidence="16" key="1">
    <citation type="submission" date="2023-04" db="EMBL/GenBank/DDBJ databases">
        <title>Ambrosiozyma monospora NBRC 1965.</title>
        <authorList>
            <person name="Ichikawa N."/>
            <person name="Sato H."/>
            <person name="Tonouchi N."/>
        </authorList>
    </citation>
    <scope>NUCLEOTIDE SEQUENCE</scope>
    <source>
        <strain evidence="16">NBRC 1965</strain>
    </source>
</reference>
<name>A0A9W6Z3H8_AMBMO</name>
<dbReference type="GO" id="GO:0016887">
    <property type="term" value="F:ATP hydrolysis activity"/>
    <property type="evidence" value="ECO:0007669"/>
    <property type="project" value="InterPro"/>
</dbReference>
<comment type="subcellular location">
    <subcellularLocation>
        <location evidence="1">Mitochondrion inner membrane</location>
        <topology evidence="1">Multi-pass membrane protein</topology>
    </subcellularLocation>
</comment>
<evidence type="ECO:0000256" key="3">
    <source>
        <dbReference type="ARBA" id="ARBA00022448"/>
    </source>
</evidence>
<dbReference type="Pfam" id="PF00005">
    <property type="entry name" value="ABC_tran"/>
    <property type="match status" value="1"/>
</dbReference>
<dbReference type="FunFam" id="1.20.1560.10:FF:000004">
    <property type="entry name" value="ATP-binding cassette sub-family B member 7"/>
    <property type="match status" value="1"/>
</dbReference>
<evidence type="ECO:0000259" key="15">
    <source>
        <dbReference type="PROSITE" id="PS50929"/>
    </source>
</evidence>
<evidence type="ECO:0000313" key="17">
    <source>
        <dbReference type="Proteomes" id="UP001165063"/>
    </source>
</evidence>
<comment type="function">
    <text evidence="13">Performs an essential function in the generation of cytoplasmic iron-sulfur proteins by mediating the ATP-dependent export of Fe/S cluster precursors synthesized by NFS1 and other mitochondrial proteins. Hydrolyzes ATP. Binds glutathione and may function by transporting a glutathione-conjugated iron-sulfur compound.</text>
</comment>
<evidence type="ECO:0000313" key="16">
    <source>
        <dbReference type="EMBL" id="GMG55502.1"/>
    </source>
</evidence>
<comment type="similarity">
    <text evidence="10">Belongs to the ABC transporter superfamily. ABCB family. Heavy Metal importer (TC 3.A.1.210) subfamily.</text>
</comment>
<evidence type="ECO:0000256" key="11">
    <source>
        <dbReference type="ARBA" id="ARBA00039906"/>
    </source>
</evidence>
<comment type="caution">
    <text evidence="16">The sequence shown here is derived from an EMBL/GenBank/DDBJ whole genome shotgun (WGS) entry which is preliminary data.</text>
</comment>
<dbReference type="CDD" id="cd18582">
    <property type="entry name" value="ABC_6TM_ATM1_ABCB7"/>
    <property type="match status" value="1"/>
</dbReference>
<keyword evidence="3" id="KW-0813">Transport</keyword>
<evidence type="ECO:0000256" key="7">
    <source>
        <dbReference type="ARBA" id="ARBA00022967"/>
    </source>
</evidence>
<dbReference type="PANTHER" id="PTHR24221:SF402">
    <property type="entry name" value="IRON-SULFUR CLUSTERS TRANSPORTER ABCB7, MITOCHONDRIAL"/>
    <property type="match status" value="1"/>
</dbReference>
<sequence>MSINSGIIKMMPSHCLRPHMFAFVKPIRLLSTISIQQSTSFKLPSSLPIVTDRNHYSSISSHKIFSSVNGSLNHARFIHSTFILSAEKKNIVENGALKSLGKKPTLATPPPPKKGRPSQVKIIKELLGYIWPKTNPWAKFRVVLALTMLITAKLLNVQVPFFFKNIIDSMNIDWVAQAGIMPTTIGAIILAYGITRFGAVLFGELRNAIFAKVAQGTIMKVAHNTFVHLLNLDLNFHLSRQTGGLTRAMDRGTKGISYVLTAMVFHILPITFEISVVCGILTYNYGMSFAVVTLATMLTYSIFTIRTTTWRTGFRRKANTADQKAASVALDSLINYESVKYFNNEAFQAAKYDGSLTKYRDASIKVATSLAFLNSGQNLIFTAALTSMMYMACQGVAAGSLTVGDLVLINQLVFQLSVPLNFLGSVYRELKQSLLDMESLFKLQKYEVKIKSKPNAPPLKLDGARGGEITFENVTFGYHPDRPILKNCSFTIPAGQKVAIVGPSGSGKSTILRLVFRFYDVNSGRILINGQDIRDVDVESLRKAIVLPMRMC</sequence>
<evidence type="ECO:0000256" key="5">
    <source>
        <dbReference type="ARBA" id="ARBA00022741"/>
    </source>
</evidence>
<dbReference type="PROSITE" id="PS50929">
    <property type="entry name" value="ABC_TM1F"/>
    <property type="match status" value="1"/>
</dbReference>
<dbReference type="InterPro" id="IPR039421">
    <property type="entry name" value="Type_1_exporter"/>
</dbReference>
<accession>A0A9W6Z3H8</accession>
<evidence type="ECO:0000256" key="1">
    <source>
        <dbReference type="ARBA" id="ARBA00004448"/>
    </source>
</evidence>
<dbReference type="GO" id="GO:0140359">
    <property type="term" value="F:ABC-type transporter activity"/>
    <property type="evidence" value="ECO:0007669"/>
    <property type="project" value="InterPro"/>
</dbReference>
<dbReference type="GO" id="GO:0006879">
    <property type="term" value="P:intracellular iron ion homeostasis"/>
    <property type="evidence" value="ECO:0007669"/>
    <property type="project" value="TreeGrafter"/>
</dbReference>
<dbReference type="GO" id="GO:0140466">
    <property type="term" value="P:iron-sulfur cluster export from the mitochondrion"/>
    <property type="evidence" value="ECO:0007669"/>
    <property type="project" value="UniProtKB-ARBA"/>
</dbReference>
<dbReference type="Gene3D" id="1.20.1560.10">
    <property type="entry name" value="ABC transporter type 1, transmembrane domain"/>
    <property type="match status" value="1"/>
</dbReference>
<dbReference type="InterPro" id="IPR011527">
    <property type="entry name" value="ABC1_TM_dom"/>
</dbReference>
<dbReference type="Gene3D" id="3.40.50.300">
    <property type="entry name" value="P-loop containing nucleotide triphosphate hydrolases"/>
    <property type="match status" value="1"/>
</dbReference>
<feature type="transmembrane region" description="Helical" evidence="14">
    <location>
        <begin position="142"/>
        <end position="163"/>
    </location>
</feature>
<feature type="transmembrane region" description="Helical" evidence="14">
    <location>
        <begin position="183"/>
        <end position="202"/>
    </location>
</feature>
<evidence type="ECO:0000256" key="12">
    <source>
        <dbReference type="ARBA" id="ARBA00040792"/>
    </source>
</evidence>
<keyword evidence="5" id="KW-0547">Nucleotide-binding</keyword>
<keyword evidence="7" id="KW-1278">Translocase</keyword>
<evidence type="ECO:0000256" key="14">
    <source>
        <dbReference type="SAM" id="Phobius"/>
    </source>
</evidence>
<keyword evidence="9 14" id="KW-0472">Membrane</keyword>
<keyword evidence="17" id="KW-1185">Reference proteome</keyword>
<feature type="transmembrane region" description="Helical" evidence="14">
    <location>
        <begin position="289"/>
        <end position="307"/>
    </location>
</feature>
<dbReference type="SUPFAM" id="SSF52540">
    <property type="entry name" value="P-loop containing nucleoside triphosphate hydrolases"/>
    <property type="match status" value="1"/>
</dbReference>
<dbReference type="InterPro" id="IPR003439">
    <property type="entry name" value="ABC_transporter-like_ATP-bd"/>
</dbReference>
<evidence type="ECO:0000256" key="4">
    <source>
        <dbReference type="ARBA" id="ARBA00022692"/>
    </source>
</evidence>
<evidence type="ECO:0000256" key="2">
    <source>
        <dbReference type="ARBA" id="ARBA00011738"/>
    </source>
</evidence>
<dbReference type="InterPro" id="IPR027417">
    <property type="entry name" value="P-loop_NTPase"/>
</dbReference>
<organism evidence="16 17">
    <name type="scientific">Ambrosiozyma monospora</name>
    <name type="common">Yeast</name>
    <name type="synonym">Endomycopsis monosporus</name>
    <dbReference type="NCBI Taxonomy" id="43982"/>
    <lineage>
        <taxon>Eukaryota</taxon>
        <taxon>Fungi</taxon>
        <taxon>Dikarya</taxon>
        <taxon>Ascomycota</taxon>
        <taxon>Saccharomycotina</taxon>
        <taxon>Pichiomycetes</taxon>
        <taxon>Pichiales</taxon>
        <taxon>Pichiaceae</taxon>
        <taxon>Ambrosiozyma</taxon>
    </lineage>
</organism>
<keyword evidence="6" id="KW-0067">ATP-binding</keyword>
<comment type="subunit">
    <text evidence="2">Homodimer.</text>
</comment>
<dbReference type="GO" id="GO:0005524">
    <property type="term" value="F:ATP binding"/>
    <property type="evidence" value="ECO:0007669"/>
    <property type="project" value="UniProtKB-KW"/>
</dbReference>
<feature type="domain" description="ABC transmembrane type-1" evidence="15">
    <location>
        <begin position="143"/>
        <end position="432"/>
    </location>
</feature>
<dbReference type="EMBL" id="BSXU01005695">
    <property type="protein sequence ID" value="GMG55502.1"/>
    <property type="molecule type" value="Genomic_DNA"/>
</dbReference>
<evidence type="ECO:0000256" key="10">
    <source>
        <dbReference type="ARBA" id="ARBA00024363"/>
    </source>
</evidence>
<evidence type="ECO:0000256" key="8">
    <source>
        <dbReference type="ARBA" id="ARBA00022989"/>
    </source>
</evidence>
<gene>
    <name evidence="16" type="ORF">Amon01_000757700</name>
</gene>
<evidence type="ECO:0000256" key="13">
    <source>
        <dbReference type="ARBA" id="ARBA00045666"/>
    </source>
</evidence>
<dbReference type="SUPFAM" id="SSF90123">
    <property type="entry name" value="ABC transporter transmembrane region"/>
    <property type="match status" value="1"/>
</dbReference>
<evidence type="ECO:0000256" key="6">
    <source>
        <dbReference type="ARBA" id="ARBA00022840"/>
    </source>
</evidence>
<dbReference type="OrthoDB" id="6500128at2759"/>
<dbReference type="Proteomes" id="UP001165063">
    <property type="component" value="Unassembled WGS sequence"/>
</dbReference>
<dbReference type="AlphaFoldDB" id="A0A9W6Z3H8"/>
<dbReference type="Pfam" id="PF00664">
    <property type="entry name" value="ABC_membrane"/>
    <property type="match status" value="1"/>
</dbReference>
<protein>
    <recommendedName>
        <fullName evidence="11">Iron-sulfur clusters transporter ATM1, mitochondrial</fullName>
    </recommendedName>
    <alternativeName>
        <fullName evidence="12">Iron-sulfur clusters transporter atm1, mitochondrial</fullName>
    </alternativeName>
</protein>
<dbReference type="InterPro" id="IPR036640">
    <property type="entry name" value="ABC1_TM_sf"/>
</dbReference>